<evidence type="ECO:0000313" key="5">
    <source>
        <dbReference type="Proteomes" id="UP000613160"/>
    </source>
</evidence>
<reference evidence="4" key="1">
    <citation type="journal article" date="2014" name="Int. J. Syst. Evol. Microbiol.">
        <title>Complete genome sequence of Corynebacterium casei LMG S-19264T (=DSM 44701T), isolated from a smear-ripened cheese.</title>
        <authorList>
            <consortium name="US DOE Joint Genome Institute (JGI-PGF)"/>
            <person name="Walter F."/>
            <person name="Albersmeier A."/>
            <person name="Kalinowski J."/>
            <person name="Ruckert C."/>
        </authorList>
    </citation>
    <scope>NUCLEOTIDE SEQUENCE</scope>
    <source>
        <strain evidence="4">CGMCC 1.15493</strain>
    </source>
</reference>
<dbReference type="PANTHER" id="PTHR38812:SF2">
    <property type="entry name" value="MU-LIKE PROPHAGE FLUMU PROTEIN GP42"/>
    <property type="match status" value="1"/>
</dbReference>
<feature type="domain" description="Tape measure protein N-terminal" evidence="3">
    <location>
        <begin position="92"/>
        <end position="268"/>
    </location>
</feature>
<evidence type="ECO:0000259" key="3">
    <source>
        <dbReference type="Pfam" id="PF20155"/>
    </source>
</evidence>
<evidence type="ECO:0000313" key="4">
    <source>
        <dbReference type="EMBL" id="GGD41853.1"/>
    </source>
</evidence>
<proteinExistence type="predicted"/>
<organism evidence="4 5">
    <name type="scientific">Aureimonas glaciei</name>
    <dbReference type="NCBI Taxonomy" id="1776957"/>
    <lineage>
        <taxon>Bacteria</taxon>
        <taxon>Pseudomonadati</taxon>
        <taxon>Pseudomonadota</taxon>
        <taxon>Alphaproteobacteria</taxon>
        <taxon>Hyphomicrobiales</taxon>
        <taxon>Aurantimonadaceae</taxon>
        <taxon>Aureimonas</taxon>
    </lineage>
</organism>
<keyword evidence="2" id="KW-1133">Transmembrane helix</keyword>
<dbReference type="InterPro" id="IPR053058">
    <property type="entry name" value="Mulikevirus_tape_measure"/>
</dbReference>
<evidence type="ECO:0000256" key="2">
    <source>
        <dbReference type="SAM" id="Phobius"/>
    </source>
</evidence>
<name>A0A916YEU4_9HYPH</name>
<dbReference type="Proteomes" id="UP000613160">
    <property type="component" value="Unassembled WGS sequence"/>
</dbReference>
<dbReference type="EMBL" id="BMJJ01000018">
    <property type="protein sequence ID" value="GGD41853.1"/>
    <property type="molecule type" value="Genomic_DNA"/>
</dbReference>
<dbReference type="AlphaFoldDB" id="A0A916YEU4"/>
<feature type="region of interest" description="Disordered" evidence="1">
    <location>
        <begin position="707"/>
        <end position="732"/>
    </location>
</feature>
<protein>
    <recommendedName>
        <fullName evidence="3">Tape measure protein N-terminal domain-containing protein</fullName>
    </recommendedName>
</protein>
<keyword evidence="5" id="KW-1185">Reference proteome</keyword>
<sequence length="806" mass="84776">MARTTVDVVLSVVDRITAPINAIQRRIDRLTAPVRRVAKVIGDMGRAAGIDKLASRFSHLGSSVANVGRHVSTLALGFGGLFALGAGAGLSQFISVNSEFEKFGTVLETVLGSADKAQSSLAWISEFAAKTPYDLAGVTEAFVKLTSYGIKPIDGALLSAGNAAAAMGKPLNQAVEALADAMTGENERLKEFGITTEKIGDRIKYNWVENGKQMTAFAQKNSRKQIEAVITGIWNRQYSGAMDKLSKTWEGMTSNLGDQWTRFMLKIGDAGAFKNLEGILEDVLKWFDRMSASGNLDVWAKSISDSISGVADEFRKFLLGYDVVGDSLKDSFHVPGFLDEFPRHLKNFTTTLGDLATGLKDFYATIKPAIDFVGGPGNAALIAMGAITFGPLLASLASLGVAFAGLLLAVSAPVWAVLGVLALLGGAVYVLYQKWDEFAAYWSNLWTRVSNAFNVSWTSGVLAVLQEFNPLKHVMVGMNALIEYFTGIDLLAAGDRIIGSFIDGLAQGLRDGIASLTAEMPDWLKSSLGIEVKAPVVANYNESLLGAAGVAPSQYGADGKLIEPAQPQRVSLPPVPDAPAFDQSQMFIDKLQMALPPAPQLEIVMPDVSPAQVAAPGSDSAATVRVPEIKVPEIVVPKPEAPSLGPIEVKAPEIKVPEIVVPKPEAPSLGPIEVKAPEIKVPEIVVPEIKIPPIAVPAVAPPPTPSSYSSSLLGSQGVPMSGLPQSGNGPVQTSQIDAVSVSVGTATFPEPIVANQPQTVHAPFNVGGVSITGTGLSAVEVQAAINAAMSGAAARHAAEIRSALND</sequence>
<dbReference type="PANTHER" id="PTHR38812">
    <property type="entry name" value="MU-LIKE PROPHAGE FLUMU PROTEIN GP42"/>
    <property type="match status" value="1"/>
</dbReference>
<dbReference type="Pfam" id="PF20155">
    <property type="entry name" value="TMP_3"/>
    <property type="match status" value="1"/>
</dbReference>
<comment type="caution">
    <text evidence="4">The sequence shown here is derived from an EMBL/GenBank/DDBJ whole genome shotgun (WGS) entry which is preliminary data.</text>
</comment>
<keyword evidence="2" id="KW-0472">Membrane</keyword>
<dbReference type="RefSeq" id="WP_188855223.1">
    <property type="nucleotide sequence ID" value="NZ_BMJJ01000018.1"/>
</dbReference>
<dbReference type="InterPro" id="IPR013491">
    <property type="entry name" value="Tape_meas_N"/>
</dbReference>
<keyword evidence="2" id="KW-0812">Transmembrane</keyword>
<accession>A0A916YEU4</accession>
<feature type="transmembrane region" description="Helical" evidence="2">
    <location>
        <begin position="414"/>
        <end position="432"/>
    </location>
</feature>
<feature type="compositionally biased region" description="Polar residues" evidence="1">
    <location>
        <begin position="723"/>
        <end position="732"/>
    </location>
</feature>
<evidence type="ECO:0000256" key="1">
    <source>
        <dbReference type="SAM" id="MobiDB-lite"/>
    </source>
</evidence>
<reference evidence="4" key="2">
    <citation type="submission" date="2020-09" db="EMBL/GenBank/DDBJ databases">
        <authorList>
            <person name="Sun Q."/>
            <person name="Zhou Y."/>
        </authorList>
    </citation>
    <scope>NUCLEOTIDE SEQUENCE</scope>
    <source>
        <strain evidence="4">CGMCC 1.15493</strain>
    </source>
</reference>
<feature type="transmembrane region" description="Helical" evidence="2">
    <location>
        <begin position="381"/>
        <end position="408"/>
    </location>
</feature>
<gene>
    <name evidence="4" type="ORF">GCM10011335_50690</name>
</gene>